<feature type="compositionally biased region" description="Acidic residues" evidence="1">
    <location>
        <begin position="310"/>
        <end position="319"/>
    </location>
</feature>
<feature type="compositionally biased region" description="Basic and acidic residues" evidence="1">
    <location>
        <begin position="824"/>
        <end position="845"/>
    </location>
</feature>
<feature type="compositionally biased region" description="Basic and acidic residues" evidence="1">
    <location>
        <begin position="596"/>
        <end position="612"/>
    </location>
</feature>
<feature type="compositionally biased region" description="Basic and acidic residues" evidence="1">
    <location>
        <begin position="385"/>
        <end position="408"/>
    </location>
</feature>
<feature type="compositionally biased region" description="Basic and acidic residues" evidence="1">
    <location>
        <begin position="526"/>
        <end position="535"/>
    </location>
</feature>
<gene>
    <name evidence="2" type="ORF">SEMRO_1278_G258790.1</name>
</gene>
<feature type="region of interest" description="Disordered" evidence="1">
    <location>
        <begin position="226"/>
        <end position="694"/>
    </location>
</feature>
<feature type="compositionally biased region" description="Basic and acidic residues" evidence="1">
    <location>
        <begin position="441"/>
        <end position="456"/>
    </location>
</feature>
<feature type="compositionally biased region" description="Basic residues" evidence="1">
    <location>
        <begin position="492"/>
        <end position="502"/>
    </location>
</feature>
<sequence>MVKKKAFSKIFTASEVKKGLLANSSREEEVPERSETANSFDDDFALEDDFPIAPKAIREGDEDDIFAEKKQASDDLFDFPEAGGFSTEAGGAFPEDDDGFPADNNDAEAFPEADPFNSGSGAFAGGGAFDSNNIEAEEDDDELDLNDEEDLPEMDQAAFFASFSNLEKAQEAMQEQKDGKKKKTGIKKLFNKKKDLGMPGPAARCAEIVVDKSKIPTTKVDMELANGELVTPKQELAFEEEVPTEKAEKDKEKQGKSRLKSLKKTLVKTVRGNKERLDDLEMGDYEPPEVALEDKEYASDHDHDDASDHNEEDDEEDDQREMGDGSHRHQLRQRDRVRNRRRHGGGGGGEPPATDPQRRSRRRESHVDGQKMRHSSGGGAGGRLSKGDNRVRRSRTEEVSGSRSRNEETTSGGGRRRHTVMDKSGGSPHRRTSKPSASEAMDDHSKKKGEMTDESGKNPTMADGSARNRRSDPVDGWSRAPRGGDLPEGSSRHRNSGTRRHGRDSGGGGGGHHRDSSGRKSMRKSKSIDDSEAPARRSKSGDGLSTSSHQGLIRRNLTDNSMGRRAQSTRHLIKKEESLKESTHRLSSRDRLRRAPRSERHLMANVDKEKKQAVGKLFGGGGLNEEKETRPSRGRAGSDGDAIDDILEEGSEEDATESEAALDKSNLEESKVIDEIHERTRGNSAADSPGAALGTTLSKDDVAKLVMAVKAAKDDDDLEAIVMAALGGGESAKSFGLSVDFSKSLLSGDPTKSLGLSMDFSIDDDDDMTLESDLDDSNAAREAHNNARDYVHSFLKKHCGGSGVGKPEERQPNNDYSNALSRLGSDHSEKKDEDVGDSSKNESSKKNKSSGGGRRHSNNYVDVLAQLGSNHSKTEQDDMNTKTTSKKLAKTVSSGSQHGTAKRDEQLRQRRSSVSGALHGTAKRDEKLRQRRSSVSGSQHGTAKRDKSSLDVAWKRGGTEQAEGKVDFSVVASKLEAKAEAKRIRSHAQVAMAK</sequence>
<protein>
    <submittedName>
        <fullName evidence="2">Uncharacterized protein</fullName>
    </submittedName>
</protein>
<feature type="region of interest" description="Disordered" evidence="1">
    <location>
        <begin position="77"/>
        <end position="144"/>
    </location>
</feature>
<keyword evidence="3" id="KW-1185">Reference proteome</keyword>
<accession>A0A9N8EK52</accession>
<feature type="compositionally biased region" description="Basic and acidic residues" evidence="1">
    <location>
        <begin position="292"/>
        <end position="309"/>
    </location>
</feature>
<feature type="compositionally biased region" description="Acidic residues" evidence="1">
    <location>
        <begin position="94"/>
        <end position="111"/>
    </location>
</feature>
<evidence type="ECO:0000313" key="2">
    <source>
        <dbReference type="EMBL" id="CAB9522213.1"/>
    </source>
</evidence>
<feature type="compositionally biased region" description="Basic and acidic residues" evidence="1">
    <location>
        <begin position="320"/>
        <end position="336"/>
    </location>
</feature>
<dbReference type="EMBL" id="CAICTM010001276">
    <property type="protein sequence ID" value="CAB9522213.1"/>
    <property type="molecule type" value="Genomic_DNA"/>
</dbReference>
<evidence type="ECO:0000256" key="1">
    <source>
        <dbReference type="SAM" id="MobiDB-lite"/>
    </source>
</evidence>
<comment type="caution">
    <text evidence="2">The sequence shown here is derived from an EMBL/GenBank/DDBJ whole genome shotgun (WGS) entry which is preliminary data.</text>
</comment>
<feature type="compositionally biased region" description="Basic and acidic residues" evidence="1">
    <location>
        <begin position="25"/>
        <end position="35"/>
    </location>
</feature>
<feature type="compositionally biased region" description="Acidic residues" evidence="1">
    <location>
        <begin position="135"/>
        <end position="144"/>
    </location>
</feature>
<dbReference type="Proteomes" id="UP001153069">
    <property type="component" value="Unassembled WGS sequence"/>
</dbReference>
<reference evidence="2" key="1">
    <citation type="submission" date="2020-06" db="EMBL/GenBank/DDBJ databases">
        <authorList>
            <consortium name="Plant Systems Biology data submission"/>
        </authorList>
    </citation>
    <scope>NUCLEOTIDE SEQUENCE</scope>
    <source>
        <strain evidence="2">D6</strain>
    </source>
</reference>
<feature type="compositionally biased region" description="Basic and acidic residues" evidence="1">
    <location>
        <begin position="243"/>
        <end position="255"/>
    </location>
</feature>
<feature type="compositionally biased region" description="Acidic residues" evidence="1">
    <location>
        <begin position="641"/>
        <end position="657"/>
    </location>
</feature>
<organism evidence="2 3">
    <name type="scientific">Seminavis robusta</name>
    <dbReference type="NCBI Taxonomy" id="568900"/>
    <lineage>
        <taxon>Eukaryota</taxon>
        <taxon>Sar</taxon>
        <taxon>Stramenopiles</taxon>
        <taxon>Ochrophyta</taxon>
        <taxon>Bacillariophyta</taxon>
        <taxon>Bacillariophyceae</taxon>
        <taxon>Bacillariophycidae</taxon>
        <taxon>Naviculales</taxon>
        <taxon>Naviculaceae</taxon>
        <taxon>Seminavis</taxon>
    </lineage>
</organism>
<dbReference type="AlphaFoldDB" id="A0A9N8EK52"/>
<proteinExistence type="predicted"/>
<feature type="compositionally biased region" description="Basic and acidic residues" evidence="1">
    <location>
        <begin position="661"/>
        <end position="681"/>
    </location>
</feature>
<name>A0A9N8EK52_9STRA</name>
<evidence type="ECO:0000313" key="3">
    <source>
        <dbReference type="Proteomes" id="UP001153069"/>
    </source>
</evidence>
<feature type="region of interest" description="Disordered" evidence="1">
    <location>
        <begin position="800"/>
        <end position="951"/>
    </location>
</feature>
<feature type="region of interest" description="Disordered" evidence="1">
    <location>
        <begin position="21"/>
        <end position="45"/>
    </location>
</feature>
<feature type="compositionally biased region" description="Basic residues" evidence="1">
    <location>
        <begin position="256"/>
        <end position="266"/>
    </location>
</feature>
<feature type="compositionally biased region" description="Basic and acidic residues" evidence="1">
    <location>
        <begin position="574"/>
        <end position="590"/>
    </location>
</feature>